<evidence type="ECO:0000256" key="3">
    <source>
        <dbReference type="RuleBase" id="RU362132"/>
    </source>
</evidence>
<dbReference type="GO" id="GO:0000287">
    <property type="term" value="F:magnesium ion binding"/>
    <property type="evidence" value="ECO:0007669"/>
    <property type="project" value="InterPro"/>
</dbReference>
<feature type="domain" description="Thiamine pyrophosphate enzyme TPP-binding" evidence="5">
    <location>
        <begin position="393"/>
        <end position="553"/>
    </location>
</feature>
<dbReference type="PANTHER" id="PTHR18968">
    <property type="entry name" value="THIAMINE PYROPHOSPHATE ENZYMES"/>
    <property type="match status" value="1"/>
</dbReference>
<dbReference type="SUPFAM" id="SSF52518">
    <property type="entry name" value="Thiamin diphosphate-binding fold (THDP-binding)"/>
    <property type="match status" value="2"/>
</dbReference>
<dbReference type="OrthoDB" id="9785953at2"/>
<dbReference type="GO" id="GO:0009028">
    <property type="term" value="F:tartronate-semialdehyde synthase activity"/>
    <property type="evidence" value="ECO:0007669"/>
    <property type="project" value="InterPro"/>
</dbReference>
<dbReference type="InterPro" id="IPR029061">
    <property type="entry name" value="THDP-binding"/>
</dbReference>
<dbReference type="GO" id="GO:0009099">
    <property type="term" value="P:L-valine biosynthetic process"/>
    <property type="evidence" value="ECO:0007669"/>
    <property type="project" value="TreeGrafter"/>
</dbReference>
<dbReference type="InterPro" id="IPR045229">
    <property type="entry name" value="TPP_enz"/>
</dbReference>
<evidence type="ECO:0000259" key="6">
    <source>
        <dbReference type="Pfam" id="PF02776"/>
    </source>
</evidence>
<dbReference type="SUPFAM" id="SSF52467">
    <property type="entry name" value="DHS-like NAD/FAD-binding domain"/>
    <property type="match status" value="1"/>
</dbReference>
<dbReference type="FunFam" id="3.40.50.970:FF:000007">
    <property type="entry name" value="Acetolactate synthase"/>
    <property type="match status" value="1"/>
</dbReference>
<sequence>MSRMTAAEAAVHVLRKEGIEVAFGVPGAAINPFYAAMRQLGGIDHVLARHVEGASHMAEGYTRTRAGNIGVCIGTSGPAGTDMITGLYSASGDSVPILCITGQAPRARLHKEDFQAVDIQAIAGPVTKWAVTVLEPAQVPRAFQHAFQLMRSGRPGPVLIDLPIDVQMSEIEFDPDTYEPLPAYKPAATRAQAEKAITMLQAAERPLIVAGGGIINADASDRLVEFAELTGVPVIPTLMGWGTIPDDHPLMAGMVGLQTSHRYGNATLLAADFVMGIGNRWANRHTGSVETYTRGRTFVHVDIEPTQIGRVFGPDYGIVSDAGAALDLFLEVAREMQADGRLRERTAWAEACRERKRTLLRKTHFDDVPVKPQRVYEEMNKAFGPNTRYVSTIGLSQIAGAQFLHVHKPRHWINCGQAGPLGWTIPAALGVRRADPEAEIVALSGDYDFQFMVEELAVGAQFKLPFIHVLVNNAYLGLIRQAQRGFDMDYCVQLSFENVNAAELGEYGVDHLAVAEGLGCKALRVTRPEQIGPALAQARELMAEHRVPVVVEVILERVTNIAMGTEIDAINEFEELAGSVADAPSAIATAV</sequence>
<reference evidence="8" key="1">
    <citation type="submission" date="2016-11" db="EMBL/GenBank/DDBJ databases">
        <title>Halolamina sediminis sp. nov., an extremely halophilic archaeon isolated from solar salt.</title>
        <authorList>
            <person name="Koh H.-W."/>
            <person name="Rani S."/>
            <person name="Park S.-J."/>
        </authorList>
    </citation>
    <scope>NUCLEOTIDE SEQUENCE [LARGE SCALE GENOMIC DNA]</scope>
    <source>
        <strain evidence="8">Hb3</strain>
    </source>
</reference>
<keyword evidence="7" id="KW-0436">Ligase</keyword>
<keyword evidence="8" id="KW-1185">Reference proteome</keyword>
<evidence type="ECO:0000259" key="5">
    <source>
        <dbReference type="Pfam" id="PF02775"/>
    </source>
</evidence>
<dbReference type="PANTHER" id="PTHR18968:SF14">
    <property type="entry name" value="GLYOXYLATE CARBOLIGASE"/>
    <property type="match status" value="1"/>
</dbReference>
<comment type="similarity">
    <text evidence="1 3">Belongs to the TPP enzyme family.</text>
</comment>
<dbReference type="RefSeq" id="WP_071942240.1">
    <property type="nucleotide sequence ID" value="NZ_CP018139.1"/>
</dbReference>
<dbReference type="CDD" id="cd07035">
    <property type="entry name" value="TPP_PYR_POX_like"/>
    <property type="match status" value="1"/>
</dbReference>
<dbReference type="Pfam" id="PF00205">
    <property type="entry name" value="TPP_enzyme_M"/>
    <property type="match status" value="1"/>
</dbReference>
<organism evidence="7 8">
    <name type="scientific">Halomonas aestuarii</name>
    <dbReference type="NCBI Taxonomy" id="1897729"/>
    <lineage>
        <taxon>Bacteria</taxon>
        <taxon>Pseudomonadati</taxon>
        <taxon>Pseudomonadota</taxon>
        <taxon>Gammaproteobacteria</taxon>
        <taxon>Oceanospirillales</taxon>
        <taxon>Halomonadaceae</taxon>
        <taxon>Halomonas</taxon>
    </lineage>
</organism>
<dbReference type="InterPro" id="IPR029035">
    <property type="entry name" value="DHS-like_NAD/FAD-binding_dom"/>
</dbReference>
<evidence type="ECO:0000313" key="7">
    <source>
        <dbReference type="EMBL" id="APE30254.1"/>
    </source>
</evidence>
<dbReference type="GO" id="GO:0050660">
    <property type="term" value="F:flavin adenine dinucleotide binding"/>
    <property type="evidence" value="ECO:0007669"/>
    <property type="project" value="TreeGrafter"/>
</dbReference>
<dbReference type="Gene3D" id="3.40.50.970">
    <property type="match status" value="2"/>
</dbReference>
<dbReference type="GO" id="GO:0009436">
    <property type="term" value="P:glyoxylate catabolic process"/>
    <property type="evidence" value="ECO:0007669"/>
    <property type="project" value="InterPro"/>
</dbReference>
<name>A0A1J0VE09_9GAMM</name>
<dbReference type="AlphaFoldDB" id="A0A1J0VE09"/>
<proteinExistence type="inferred from homology"/>
<dbReference type="GO" id="GO:0030976">
    <property type="term" value="F:thiamine pyrophosphate binding"/>
    <property type="evidence" value="ECO:0007669"/>
    <property type="project" value="InterPro"/>
</dbReference>
<accession>A0A1J0VE09</accession>
<feature type="domain" description="Thiamine pyrophosphate enzyme N-terminal TPP-binding" evidence="6">
    <location>
        <begin position="4"/>
        <end position="121"/>
    </location>
</feature>
<dbReference type="EMBL" id="CP018139">
    <property type="protein sequence ID" value="APE30254.1"/>
    <property type="molecule type" value="Genomic_DNA"/>
</dbReference>
<dbReference type="Pfam" id="PF02775">
    <property type="entry name" value="TPP_enzyme_C"/>
    <property type="match status" value="1"/>
</dbReference>
<evidence type="ECO:0000256" key="2">
    <source>
        <dbReference type="ARBA" id="ARBA00023052"/>
    </source>
</evidence>
<dbReference type="InterPro" id="IPR006397">
    <property type="entry name" value="Glyox_carbo_lig"/>
</dbReference>
<dbReference type="FunFam" id="3.40.50.1220:FF:000008">
    <property type="entry name" value="Acetolactate synthase"/>
    <property type="match status" value="1"/>
</dbReference>
<dbReference type="GO" id="GO:0009097">
    <property type="term" value="P:isoleucine biosynthetic process"/>
    <property type="evidence" value="ECO:0007669"/>
    <property type="project" value="TreeGrafter"/>
</dbReference>
<dbReference type="GO" id="GO:0005948">
    <property type="term" value="C:acetolactate synthase complex"/>
    <property type="evidence" value="ECO:0007669"/>
    <property type="project" value="TreeGrafter"/>
</dbReference>
<gene>
    <name evidence="7" type="ORF">BOX17_04390</name>
</gene>
<evidence type="ECO:0000313" key="8">
    <source>
        <dbReference type="Proteomes" id="UP000181985"/>
    </source>
</evidence>
<protein>
    <submittedName>
        <fullName evidence="7">Glyoxylate carboligase</fullName>
    </submittedName>
</protein>
<dbReference type="InterPro" id="IPR011766">
    <property type="entry name" value="TPP_enzyme_TPP-bd"/>
</dbReference>
<dbReference type="NCBIfam" id="NF008431">
    <property type="entry name" value="PRK11269.1"/>
    <property type="match status" value="1"/>
</dbReference>
<feature type="domain" description="Thiamine pyrophosphate enzyme central" evidence="4">
    <location>
        <begin position="194"/>
        <end position="327"/>
    </location>
</feature>
<dbReference type="GO" id="GO:0016874">
    <property type="term" value="F:ligase activity"/>
    <property type="evidence" value="ECO:0007669"/>
    <property type="project" value="UniProtKB-KW"/>
</dbReference>
<dbReference type="NCBIfam" id="TIGR01504">
    <property type="entry name" value="glyox_carbo_lig"/>
    <property type="match status" value="1"/>
</dbReference>
<dbReference type="Gene3D" id="3.40.50.1220">
    <property type="entry name" value="TPP-binding domain"/>
    <property type="match status" value="1"/>
</dbReference>
<evidence type="ECO:0000256" key="1">
    <source>
        <dbReference type="ARBA" id="ARBA00007812"/>
    </source>
</evidence>
<dbReference type="Pfam" id="PF02776">
    <property type="entry name" value="TPP_enzyme_N"/>
    <property type="match status" value="1"/>
</dbReference>
<dbReference type="Proteomes" id="UP000181985">
    <property type="component" value="Chromosome"/>
</dbReference>
<dbReference type="KEGG" id="hsi:BOX17_04390"/>
<evidence type="ECO:0000259" key="4">
    <source>
        <dbReference type="Pfam" id="PF00205"/>
    </source>
</evidence>
<dbReference type="InterPro" id="IPR012001">
    <property type="entry name" value="Thiamin_PyroP_enz_TPP-bd_dom"/>
</dbReference>
<keyword evidence="2 3" id="KW-0786">Thiamine pyrophosphate</keyword>
<dbReference type="InterPro" id="IPR012000">
    <property type="entry name" value="Thiamin_PyroP_enz_cen_dom"/>
</dbReference>